<keyword evidence="4" id="KW-1185">Reference proteome</keyword>
<dbReference type="PANTHER" id="PTHR39200:SF1">
    <property type="entry name" value="AUTO-TRANSPORTER ADHESIN HEAD GIN DOMAIN-CONTAINING PROTEIN-RELATED"/>
    <property type="match status" value="1"/>
</dbReference>
<feature type="chain" id="PRO_5043015788" evidence="1">
    <location>
        <begin position="22"/>
        <end position="272"/>
    </location>
</feature>
<protein>
    <submittedName>
        <fullName evidence="3">DUF2807 domain-containing protein</fullName>
    </submittedName>
</protein>
<sequence>MKHIIPSFLLIAFVSVTSVFAQTRETRNTGSFTKVAFRVPGKLYLRQGNTPKVEVEGKQELLAEIETSVEGTRLVIGKRGKWNNWTWKNEDRINVYITMPTVEGLNVGGSGDLIAETRIHSENLELSVSGSGSMKIEIEATGGTEASVSGSGGIEIKGKAKNFESRVSGSGSVDADIQVASLADFSVSGSGRISASGTANTVKASISGSGRVLAANLETNTCDVRISGSGDAEINVKEALNASISGSGSVLYKGEPKQLNSHSAGSGKVRKM</sequence>
<organism evidence="3 4">
    <name type="scientific">Dawidia cretensis</name>
    <dbReference type="NCBI Taxonomy" id="2782350"/>
    <lineage>
        <taxon>Bacteria</taxon>
        <taxon>Pseudomonadati</taxon>
        <taxon>Bacteroidota</taxon>
        <taxon>Cytophagia</taxon>
        <taxon>Cytophagales</taxon>
        <taxon>Chryseotaleaceae</taxon>
        <taxon>Dawidia</taxon>
    </lineage>
</organism>
<feature type="domain" description="Putative auto-transporter adhesin head GIN" evidence="2">
    <location>
        <begin position="32"/>
        <end position="191"/>
    </location>
</feature>
<dbReference type="Proteomes" id="UP001319080">
    <property type="component" value="Unassembled WGS sequence"/>
</dbReference>
<keyword evidence="1" id="KW-0732">Signal</keyword>
<dbReference type="EMBL" id="JAHESE010000020">
    <property type="protein sequence ID" value="MBT1710236.1"/>
    <property type="molecule type" value="Genomic_DNA"/>
</dbReference>
<dbReference type="Gene3D" id="2.160.20.120">
    <property type="match status" value="2"/>
</dbReference>
<gene>
    <name evidence="3" type="ORF">KK062_18460</name>
</gene>
<name>A0AAP2DZL3_9BACT</name>
<comment type="caution">
    <text evidence="3">The sequence shown here is derived from an EMBL/GenBank/DDBJ whole genome shotgun (WGS) entry which is preliminary data.</text>
</comment>
<accession>A0AAP2DZL3</accession>
<dbReference type="RefSeq" id="WP_254085813.1">
    <property type="nucleotide sequence ID" value="NZ_JAHESE010000020.1"/>
</dbReference>
<evidence type="ECO:0000256" key="1">
    <source>
        <dbReference type="SAM" id="SignalP"/>
    </source>
</evidence>
<dbReference type="PANTHER" id="PTHR39200">
    <property type="entry name" value="HYPOTHETICAL EXPORTED PROTEIN"/>
    <property type="match status" value="1"/>
</dbReference>
<feature type="signal peptide" evidence="1">
    <location>
        <begin position="1"/>
        <end position="21"/>
    </location>
</feature>
<reference evidence="3 4" key="1">
    <citation type="submission" date="2021-05" db="EMBL/GenBank/DDBJ databases">
        <title>A Polyphasic approach of four new species of the genus Ohtaekwangia: Ohtaekwangia histidinii sp. nov., Ohtaekwangia cretensis sp. nov., Ohtaekwangia indiensis sp. nov., Ohtaekwangia reichenbachii sp. nov. from diverse environment.</title>
        <authorList>
            <person name="Octaviana S."/>
        </authorList>
    </citation>
    <scope>NUCLEOTIDE SEQUENCE [LARGE SCALE GENOMIC DNA]</scope>
    <source>
        <strain evidence="3 4">PWU5</strain>
    </source>
</reference>
<evidence type="ECO:0000259" key="2">
    <source>
        <dbReference type="Pfam" id="PF10988"/>
    </source>
</evidence>
<proteinExistence type="predicted"/>
<evidence type="ECO:0000313" key="3">
    <source>
        <dbReference type="EMBL" id="MBT1710236.1"/>
    </source>
</evidence>
<dbReference type="Pfam" id="PF10988">
    <property type="entry name" value="DUF2807"/>
    <property type="match status" value="1"/>
</dbReference>
<dbReference type="InterPro" id="IPR021255">
    <property type="entry name" value="DUF2807"/>
</dbReference>
<evidence type="ECO:0000313" key="4">
    <source>
        <dbReference type="Proteomes" id="UP001319080"/>
    </source>
</evidence>
<dbReference type="AlphaFoldDB" id="A0AAP2DZL3"/>